<gene>
    <name evidence="4" type="ORF">BJ878DRAFT_526763</name>
</gene>
<dbReference type="Gene3D" id="3.40.50.11350">
    <property type="match status" value="1"/>
</dbReference>
<dbReference type="GO" id="GO:0006004">
    <property type="term" value="P:fucose metabolic process"/>
    <property type="evidence" value="ECO:0007669"/>
    <property type="project" value="UniProtKB-KW"/>
</dbReference>
<reference evidence="4" key="1">
    <citation type="journal article" date="2021" name="IMA Fungus">
        <title>Genomic characterization of three marine fungi, including Emericellopsis atlantica sp. nov. with signatures of a generalist lifestyle and marine biomass degradation.</title>
        <authorList>
            <person name="Hagestad O.C."/>
            <person name="Hou L."/>
            <person name="Andersen J.H."/>
            <person name="Hansen E.H."/>
            <person name="Altermark B."/>
            <person name="Li C."/>
            <person name="Kuhnert E."/>
            <person name="Cox R.J."/>
            <person name="Crous P.W."/>
            <person name="Spatafora J.W."/>
            <person name="Lail K."/>
            <person name="Amirebrahimi M."/>
            <person name="Lipzen A."/>
            <person name="Pangilinan J."/>
            <person name="Andreopoulos W."/>
            <person name="Hayes R.D."/>
            <person name="Ng V."/>
            <person name="Grigoriev I.V."/>
            <person name="Jackson S.A."/>
            <person name="Sutton T.D.S."/>
            <person name="Dobson A.D.W."/>
            <person name="Rama T."/>
        </authorList>
    </citation>
    <scope>NUCLEOTIDE SEQUENCE</scope>
    <source>
        <strain evidence="4">TRa3180A</strain>
    </source>
</reference>
<evidence type="ECO:0000256" key="3">
    <source>
        <dbReference type="ARBA" id="ARBA00023277"/>
    </source>
</evidence>
<dbReference type="GO" id="GO:0016740">
    <property type="term" value="F:transferase activity"/>
    <property type="evidence" value="ECO:0007669"/>
    <property type="project" value="UniProtKB-KW"/>
</dbReference>
<protein>
    <recommendedName>
        <fullName evidence="6">Alternative oxidase</fullName>
    </recommendedName>
</protein>
<dbReference type="Proteomes" id="UP000887226">
    <property type="component" value="Unassembled WGS sequence"/>
</dbReference>
<accession>A0A9P7YUQ4</accession>
<evidence type="ECO:0008006" key="6">
    <source>
        <dbReference type="Google" id="ProtNLM"/>
    </source>
</evidence>
<evidence type="ECO:0000256" key="2">
    <source>
        <dbReference type="ARBA" id="ARBA00023253"/>
    </source>
</evidence>
<organism evidence="4 5">
    <name type="scientific">Calycina marina</name>
    <dbReference type="NCBI Taxonomy" id="1763456"/>
    <lineage>
        <taxon>Eukaryota</taxon>
        <taxon>Fungi</taxon>
        <taxon>Dikarya</taxon>
        <taxon>Ascomycota</taxon>
        <taxon>Pezizomycotina</taxon>
        <taxon>Leotiomycetes</taxon>
        <taxon>Helotiales</taxon>
        <taxon>Pezizellaceae</taxon>
        <taxon>Calycina</taxon>
    </lineage>
</organism>
<evidence type="ECO:0000256" key="1">
    <source>
        <dbReference type="ARBA" id="ARBA00022679"/>
    </source>
</evidence>
<keyword evidence="1" id="KW-0808">Transferase</keyword>
<dbReference type="EMBL" id="MU254488">
    <property type="protein sequence ID" value="KAG9240319.1"/>
    <property type="molecule type" value="Genomic_DNA"/>
</dbReference>
<dbReference type="Pfam" id="PF10250">
    <property type="entry name" value="O-FucT"/>
    <property type="match status" value="1"/>
</dbReference>
<keyword evidence="3" id="KW-0119">Carbohydrate metabolism</keyword>
<dbReference type="InterPro" id="IPR019378">
    <property type="entry name" value="GDP-Fuc_O-FucTrfase"/>
</dbReference>
<dbReference type="AlphaFoldDB" id="A0A9P7YUQ4"/>
<dbReference type="CDD" id="cd11296">
    <property type="entry name" value="O-FucT_like"/>
    <property type="match status" value="1"/>
</dbReference>
<name>A0A9P7YUQ4_9HELO</name>
<comment type="caution">
    <text evidence="4">The sequence shown here is derived from an EMBL/GenBank/DDBJ whole genome shotgun (WGS) entry which is preliminary data.</text>
</comment>
<dbReference type="OrthoDB" id="20368at2759"/>
<sequence length="444" mass="50578">MLGNPQNTRLACYLVATTLLIFLYCQLRNTHYRLHTTSPFDGRVTTPKLSKDDLMLAVTKVARGDDFDDTSIQELCEAQRWDDTVVFSCHNLIGGIGNIRQEILHCIRYAIDAGAGIIIPVINKRSDNKLSNLTSGTASMNYLFDEERFLSRIQNACPQMPIHRDVNDLKLLGPVEKTEVFNVEKLPHWPLIPASTRARVEELKGREGQITLVPFERVWRYYRICYDSVDVANSFGNLLPLREDVYRLAAIILYELSSKYDFPIDQFYNTAKPALNSFLGVHLRTSNDMLPFWLTYEDQVAYYLSRICSSSAISSLPVIYVASGNATSIRKFSEELQKMPSPKSVLTKRDILSGDTLQELDNLTWDQQALVDLLVLSRGAYFIGMADSSFAWLISHGRRRFSSGGTCQISKGFWKSKIWGTAFRDEYSDLMGNHGYGWEDHMWP</sequence>
<keyword evidence="5" id="KW-1185">Reference proteome</keyword>
<proteinExistence type="predicted"/>
<keyword evidence="2" id="KW-0294">Fucose metabolism</keyword>
<evidence type="ECO:0000313" key="4">
    <source>
        <dbReference type="EMBL" id="KAG9240319.1"/>
    </source>
</evidence>
<evidence type="ECO:0000313" key="5">
    <source>
        <dbReference type="Proteomes" id="UP000887226"/>
    </source>
</evidence>